<keyword evidence="3" id="KW-1185">Reference proteome</keyword>
<dbReference type="EMBL" id="JBEFLD010000003">
    <property type="protein sequence ID" value="MEQ6290274.1"/>
    <property type="molecule type" value="Genomic_DNA"/>
</dbReference>
<reference evidence="2" key="1">
    <citation type="submission" date="2024-06" db="EMBL/GenBank/DDBJ databases">
        <title>Genome sequence of Vogesella sp. MAHUQ-64.</title>
        <authorList>
            <person name="Huq M.A."/>
        </authorList>
    </citation>
    <scope>NUCLEOTIDE SEQUENCE</scope>
    <source>
        <strain evidence="2">MAHUQ-64</strain>
    </source>
</reference>
<keyword evidence="2" id="KW-0255">Endonuclease</keyword>
<dbReference type="PANTHER" id="PTHR14859:SF1">
    <property type="entry name" value="PGAP2-INTERACTING PROTEIN"/>
    <property type="match status" value="1"/>
</dbReference>
<dbReference type="InterPro" id="IPR005135">
    <property type="entry name" value="Endo/exonuclease/phosphatase"/>
</dbReference>
<dbReference type="SUPFAM" id="SSF56219">
    <property type="entry name" value="DNase I-like"/>
    <property type="match status" value="1"/>
</dbReference>
<keyword evidence="2" id="KW-0378">Hydrolase</keyword>
<dbReference type="PANTHER" id="PTHR14859">
    <property type="entry name" value="CALCOFLUOR WHITE HYPERSENSITIVE PROTEIN PRECURSOR"/>
    <property type="match status" value="1"/>
</dbReference>
<organism evidence="2 3">
    <name type="scientific">Vogesella oryzagri</name>
    <dbReference type="NCBI Taxonomy" id="3160864"/>
    <lineage>
        <taxon>Bacteria</taxon>
        <taxon>Pseudomonadati</taxon>
        <taxon>Pseudomonadota</taxon>
        <taxon>Betaproteobacteria</taxon>
        <taxon>Neisseriales</taxon>
        <taxon>Chromobacteriaceae</taxon>
        <taxon>Vogesella</taxon>
    </lineage>
</organism>
<feature type="domain" description="Endonuclease/exonuclease/phosphatase" evidence="1">
    <location>
        <begin position="7"/>
        <end position="236"/>
    </location>
</feature>
<keyword evidence="2" id="KW-0540">Nuclease</keyword>
<evidence type="ECO:0000259" key="1">
    <source>
        <dbReference type="Pfam" id="PF03372"/>
    </source>
</evidence>
<sequence length="249" mass="28208">MKTIAVVTYNLHKGMSPLGRRALMPEIAGALQGLDPDVLFLQEVQGRHLARERLHQGWPQHDFLAGELAHHASYGMNARYDHGHHGNAVLSRFPISAAANHDLTVNRLEQRGLLHTLIQPQGWPQPVACLCGHFNLLARDRRRQYQVLLRYIRQHIPADMPLILAGDFNDWQREADEHLKAATGLTEAFVSHTGRHARSFPARLPLLPLDRIYLRGLEVVSVAVCHGQPWSHLSDHLPLLARVRPRSRH</sequence>
<proteinExistence type="predicted"/>
<protein>
    <submittedName>
        <fullName evidence="2">Endonuclease/exonuclease/phosphatase family protein</fullName>
    </submittedName>
</protein>
<dbReference type="Gene3D" id="3.60.10.10">
    <property type="entry name" value="Endonuclease/exonuclease/phosphatase"/>
    <property type="match status" value="1"/>
</dbReference>
<dbReference type="InterPro" id="IPR051916">
    <property type="entry name" value="GPI-anchor_lipid_remodeler"/>
</dbReference>
<evidence type="ECO:0000313" key="3">
    <source>
        <dbReference type="Proteomes" id="UP001433638"/>
    </source>
</evidence>
<dbReference type="GO" id="GO:0004519">
    <property type="term" value="F:endonuclease activity"/>
    <property type="evidence" value="ECO:0007669"/>
    <property type="project" value="UniProtKB-KW"/>
</dbReference>
<comment type="caution">
    <text evidence="2">The sequence shown here is derived from an EMBL/GenBank/DDBJ whole genome shotgun (WGS) entry which is preliminary data.</text>
</comment>
<gene>
    <name evidence="2" type="ORF">ABNW52_06580</name>
</gene>
<dbReference type="Proteomes" id="UP001433638">
    <property type="component" value="Unassembled WGS sequence"/>
</dbReference>
<dbReference type="InterPro" id="IPR036691">
    <property type="entry name" value="Endo/exonu/phosph_ase_sf"/>
</dbReference>
<dbReference type="Pfam" id="PF03372">
    <property type="entry name" value="Exo_endo_phos"/>
    <property type="match status" value="1"/>
</dbReference>
<evidence type="ECO:0000313" key="2">
    <source>
        <dbReference type="EMBL" id="MEQ6290274.1"/>
    </source>
</evidence>
<dbReference type="RefSeq" id="WP_349585620.1">
    <property type="nucleotide sequence ID" value="NZ_JBEFLD010000003.1"/>
</dbReference>
<name>A0ABV1M205_9NEIS</name>
<accession>A0ABV1M205</accession>